<feature type="transmembrane region" description="Helical" evidence="7">
    <location>
        <begin position="166"/>
        <end position="188"/>
    </location>
</feature>
<keyword evidence="9" id="KW-1185">Reference proteome</keyword>
<keyword evidence="4 7" id="KW-1133">Transmembrane helix</keyword>
<dbReference type="InParanoid" id="A0A2J7QAX5"/>
<keyword evidence="3 7" id="KW-0812">Transmembrane</keyword>
<dbReference type="InterPro" id="IPR010540">
    <property type="entry name" value="CmpB_TMEM229"/>
</dbReference>
<dbReference type="AlphaFoldDB" id="A0A2J7QAX5"/>
<evidence type="ECO:0000256" key="7">
    <source>
        <dbReference type="SAM" id="Phobius"/>
    </source>
</evidence>
<reference evidence="8 9" key="1">
    <citation type="submission" date="2017-12" db="EMBL/GenBank/DDBJ databases">
        <title>Hemimetabolous genomes reveal molecular basis of termite eusociality.</title>
        <authorList>
            <person name="Harrison M.C."/>
            <person name="Jongepier E."/>
            <person name="Robertson H.M."/>
            <person name="Arning N."/>
            <person name="Bitard-Feildel T."/>
            <person name="Chao H."/>
            <person name="Childers C.P."/>
            <person name="Dinh H."/>
            <person name="Doddapaneni H."/>
            <person name="Dugan S."/>
            <person name="Gowin J."/>
            <person name="Greiner C."/>
            <person name="Han Y."/>
            <person name="Hu H."/>
            <person name="Hughes D.S.T."/>
            <person name="Huylmans A.-K."/>
            <person name="Kemena C."/>
            <person name="Kremer L.P.M."/>
            <person name="Lee S.L."/>
            <person name="Lopez-Ezquerra A."/>
            <person name="Mallet L."/>
            <person name="Monroy-Kuhn J.M."/>
            <person name="Moser A."/>
            <person name="Murali S.C."/>
            <person name="Muzny D.M."/>
            <person name="Otani S."/>
            <person name="Piulachs M.-D."/>
            <person name="Poelchau M."/>
            <person name="Qu J."/>
            <person name="Schaub F."/>
            <person name="Wada-Katsumata A."/>
            <person name="Worley K.C."/>
            <person name="Xie Q."/>
            <person name="Ylla G."/>
            <person name="Poulsen M."/>
            <person name="Gibbs R.A."/>
            <person name="Schal C."/>
            <person name="Richards S."/>
            <person name="Belles X."/>
            <person name="Korb J."/>
            <person name="Bornberg-Bauer E."/>
        </authorList>
    </citation>
    <scope>NUCLEOTIDE SEQUENCE [LARGE SCALE GENOMIC DNA]</scope>
    <source>
        <tissue evidence="8">Whole body</tissue>
    </source>
</reference>
<evidence type="ECO:0000256" key="3">
    <source>
        <dbReference type="ARBA" id="ARBA00022692"/>
    </source>
</evidence>
<evidence type="ECO:0000256" key="4">
    <source>
        <dbReference type="ARBA" id="ARBA00022989"/>
    </source>
</evidence>
<dbReference type="PANTHER" id="PTHR31746">
    <property type="entry name" value="TRANSMEMBRANE PROTEIN 229 FAMILY MEMBER"/>
    <property type="match status" value="1"/>
</dbReference>
<dbReference type="GO" id="GO:0016020">
    <property type="term" value="C:membrane"/>
    <property type="evidence" value="ECO:0007669"/>
    <property type="project" value="UniProtKB-SubCell"/>
</dbReference>
<protein>
    <submittedName>
        <fullName evidence="8">Transmembrane protein 229b</fullName>
    </submittedName>
</protein>
<organism evidence="8 9">
    <name type="scientific">Cryptotermes secundus</name>
    <dbReference type="NCBI Taxonomy" id="105785"/>
    <lineage>
        <taxon>Eukaryota</taxon>
        <taxon>Metazoa</taxon>
        <taxon>Ecdysozoa</taxon>
        <taxon>Arthropoda</taxon>
        <taxon>Hexapoda</taxon>
        <taxon>Insecta</taxon>
        <taxon>Pterygota</taxon>
        <taxon>Neoptera</taxon>
        <taxon>Polyneoptera</taxon>
        <taxon>Dictyoptera</taxon>
        <taxon>Blattodea</taxon>
        <taxon>Blattoidea</taxon>
        <taxon>Termitoidae</taxon>
        <taxon>Kalotermitidae</taxon>
        <taxon>Cryptotermitinae</taxon>
        <taxon>Cryptotermes</taxon>
    </lineage>
</organism>
<feature type="transmembrane region" description="Helical" evidence="7">
    <location>
        <begin position="227"/>
        <end position="249"/>
    </location>
</feature>
<sequence>MHVARQQLLKDVSTATNSRDRRKIHTGKNRGTVEGGVFCWVRAGAISGEPTGRPAMLSSEKMLGHKDYDRNGSVETKKKSVLVILKGLVAKTNLLELNPRGKAFGSHWIGGWVGPKASMDDVEKREFLTLLGLELQPLGRSARRAEMLQVSRTQHGSSNLALWLRLYIYGLHGFFIEVLFTAGWEFIISGNWKLPGYTSVWSLAIYGISGMIMEHIYAACKKSRVPLLLRGICYLLWVYMWEFSTGFILKQFNACPWDYSEFNYNVQGLITFEYAPLWFLVSILMERVVIAHVSELHWATSPSHNGLAARFKD</sequence>
<accession>A0A2J7QAX5</accession>
<feature type="transmembrane region" description="Helical" evidence="7">
    <location>
        <begin position="269"/>
        <end position="290"/>
    </location>
</feature>
<feature type="transmembrane region" description="Helical" evidence="7">
    <location>
        <begin position="200"/>
        <end position="220"/>
    </location>
</feature>
<dbReference type="EMBL" id="NEVH01016310">
    <property type="protein sequence ID" value="PNF25736.1"/>
    <property type="molecule type" value="Genomic_DNA"/>
</dbReference>
<evidence type="ECO:0000256" key="2">
    <source>
        <dbReference type="ARBA" id="ARBA00006371"/>
    </source>
</evidence>
<dbReference type="STRING" id="105785.A0A2J7QAX5"/>
<evidence type="ECO:0000256" key="5">
    <source>
        <dbReference type="ARBA" id="ARBA00023136"/>
    </source>
</evidence>
<evidence type="ECO:0000256" key="1">
    <source>
        <dbReference type="ARBA" id="ARBA00004141"/>
    </source>
</evidence>
<dbReference type="Pfam" id="PF06541">
    <property type="entry name" value="ABC_trans_CmpB"/>
    <property type="match status" value="1"/>
</dbReference>
<gene>
    <name evidence="8" type="primary">tmem229b</name>
    <name evidence="8" type="ORF">B7P43_G14159</name>
</gene>
<keyword evidence="5 7" id="KW-0472">Membrane</keyword>
<evidence type="ECO:0000256" key="6">
    <source>
        <dbReference type="SAM" id="MobiDB-lite"/>
    </source>
</evidence>
<evidence type="ECO:0000313" key="9">
    <source>
        <dbReference type="Proteomes" id="UP000235965"/>
    </source>
</evidence>
<dbReference type="Proteomes" id="UP000235965">
    <property type="component" value="Unassembled WGS sequence"/>
</dbReference>
<evidence type="ECO:0000313" key="8">
    <source>
        <dbReference type="EMBL" id="PNF25736.1"/>
    </source>
</evidence>
<comment type="similarity">
    <text evidence="2">Belongs to the TMEM229 family.</text>
</comment>
<proteinExistence type="inferred from homology"/>
<comment type="caution">
    <text evidence="8">The sequence shown here is derived from an EMBL/GenBank/DDBJ whole genome shotgun (WGS) entry which is preliminary data.</text>
</comment>
<dbReference type="PANTHER" id="PTHR31746:SF3">
    <property type="entry name" value="TRANSMEMBRANE PROTEIN 229B"/>
    <property type="match status" value="1"/>
</dbReference>
<feature type="region of interest" description="Disordered" evidence="6">
    <location>
        <begin position="1"/>
        <end position="29"/>
    </location>
</feature>
<comment type="subcellular location">
    <subcellularLocation>
        <location evidence="1">Membrane</location>
        <topology evidence="1">Multi-pass membrane protein</topology>
    </subcellularLocation>
</comment>
<name>A0A2J7QAX5_9NEOP</name>